<dbReference type="Proteomes" id="UP000187203">
    <property type="component" value="Unassembled WGS sequence"/>
</dbReference>
<evidence type="ECO:0000313" key="3">
    <source>
        <dbReference type="Proteomes" id="UP000187203"/>
    </source>
</evidence>
<keyword evidence="1" id="KW-0472">Membrane</keyword>
<organism evidence="2 3">
    <name type="scientific">Corchorus olitorius</name>
    <dbReference type="NCBI Taxonomy" id="93759"/>
    <lineage>
        <taxon>Eukaryota</taxon>
        <taxon>Viridiplantae</taxon>
        <taxon>Streptophyta</taxon>
        <taxon>Embryophyta</taxon>
        <taxon>Tracheophyta</taxon>
        <taxon>Spermatophyta</taxon>
        <taxon>Magnoliopsida</taxon>
        <taxon>eudicotyledons</taxon>
        <taxon>Gunneridae</taxon>
        <taxon>Pentapetalae</taxon>
        <taxon>rosids</taxon>
        <taxon>malvids</taxon>
        <taxon>Malvales</taxon>
        <taxon>Malvaceae</taxon>
        <taxon>Grewioideae</taxon>
        <taxon>Apeibeae</taxon>
        <taxon>Corchorus</taxon>
    </lineage>
</organism>
<proteinExistence type="predicted"/>
<accession>A0A1R3KK97</accession>
<dbReference type="NCBIfam" id="TIGR01571">
    <property type="entry name" value="A_thal_Cys_rich"/>
    <property type="match status" value="1"/>
</dbReference>
<dbReference type="PANTHER" id="PTHR15907">
    <property type="entry name" value="DUF614 FAMILY PROTEIN-RELATED"/>
    <property type="match status" value="1"/>
</dbReference>
<dbReference type="InterPro" id="IPR006461">
    <property type="entry name" value="PLAC_motif_containing"/>
</dbReference>
<keyword evidence="1" id="KW-1133">Transmembrane helix</keyword>
<dbReference type="Pfam" id="PF04749">
    <property type="entry name" value="PLAC8"/>
    <property type="match status" value="1"/>
</dbReference>
<evidence type="ECO:0008006" key="4">
    <source>
        <dbReference type="Google" id="ProtNLM"/>
    </source>
</evidence>
<dbReference type="AlphaFoldDB" id="A0A1R3KK97"/>
<comment type="caution">
    <text evidence="2">The sequence shown here is derived from an EMBL/GenBank/DDBJ whole genome shotgun (WGS) entry which is preliminary data.</text>
</comment>
<name>A0A1R3KK97_9ROSI</name>
<gene>
    <name evidence="2" type="ORF">COLO4_07275</name>
</gene>
<feature type="transmembrane region" description="Helical" evidence="1">
    <location>
        <begin position="62"/>
        <end position="82"/>
    </location>
</feature>
<sequence>MSPKQSAPSSLSPKQSLGPPDFATAFLIASFVARHAFAPVLLFGQNAEIIDQGASACAVDAVIYVVIHHFSCCFISFMYACYYRRKFRLQYGLKASPCPDFCAHCFCHYCALCQEHRELKNLGYLMTIGWNANVERRAQQGVTLMAPVVETGMHR</sequence>
<protein>
    <recommendedName>
        <fullName evidence="4">PLAC8 motif-containing protein</fullName>
    </recommendedName>
</protein>
<evidence type="ECO:0000256" key="1">
    <source>
        <dbReference type="SAM" id="Phobius"/>
    </source>
</evidence>
<dbReference type="STRING" id="93759.A0A1R3KK97"/>
<dbReference type="OrthoDB" id="1045822at2759"/>
<dbReference type="EMBL" id="AWUE01013193">
    <property type="protein sequence ID" value="OMP07511.1"/>
    <property type="molecule type" value="Genomic_DNA"/>
</dbReference>
<evidence type="ECO:0000313" key="2">
    <source>
        <dbReference type="EMBL" id="OMP07511.1"/>
    </source>
</evidence>
<reference evidence="3" key="1">
    <citation type="submission" date="2013-09" db="EMBL/GenBank/DDBJ databases">
        <title>Corchorus olitorius genome sequencing.</title>
        <authorList>
            <person name="Alam M."/>
            <person name="Haque M.S."/>
            <person name="Islam M.S."/>
            <person name="Emdad E.M."/>
            <person name="Islam M.M."/>
            <person name="Ahmed B."/>
            <person name="Halim A."/>
            <person name="Hossen Q.M.M."/>
            <person name="Hossain M.Z."/>
            <person name="Ahmed R."/>
            <person name="Khan M.M."/>
            <person name="Islam R."/>
            <person name="Rashid M.M."/>
            <person name="Khan S.A."/>
            <person name="Rahman M.S."/>
            <person name="Alam M."/>
            <person name="Yahiya A.S."/>
            <person name="Khan M.S."/>
            <person name="Azam M.S."/>
            <person name="Haque T."/>
            <person name="Lashkar M.Z.H."/>
            <person name="Akhand A.I."/>
            <person name="Morshed G."/>
            <person name="Roy S."/>
            <person name="Uddin K.S."/>
            <person name="Rabeya T."/>
            <person name="Hossain A.S."/>
            <person name="Chowdhury A."/>
            <person name="Snigdha A.R."/>
            <person name="Mortoza M.S."/>
            <person name="Matin S.A."/>
            <person name="Hoque S.M.E."/>
            <person name="Islam M.K."/>
            <person name="Roy D.K."/>
            <person name="Haider R."/>
            <person name="Moosa M.M."/>
            <person name="Elias S.M."/>
            <person name="Hasan A.M."/>
            <person name="Jahan S."/>
            <person name="Shafiuddin M."/>
            <person name="Mahmood N."/>
            <person name="Shommy N.S."/>
        </authorList>
    </citation>
    <scope>NUCLEOTIDE SEQUENCE [LARGE SCALE GENOMIC DNA]</scope>
    <source>
        <strain evidence="3">cv. O-4</strain>
    </source>
</reference>
<keyword evidence="3" id="KW-1185">Reference proteome</keyword>
<keyword evidence="1" id="KW-0812">Transmembrane</keyword>